<evidence type="ECO:0000313" key="1">
    <source>
        <dbReference type="EMBL" id="VDN57286.1"/>
    </source>
</evidence>
<protein>
    <submittedName>
        <fullName evidence="4">SCP domain-containing protein</fullName>
    </submittedName>
</protein>
<keyword evidence="3" id="KW-1185">Reference proteome</keyword>
<proteinExistence type="predicted"/>
<dbReference type="EMBL" id="UYYG01001159">
    <property type="protein sequence ID" value="VDN57286.1"/>
    <property type="molecule type" value="Genomic_DNA"/>
</dbReference>
<reference evidence="4" key="1">
    <citation type="submission" date="2017-02" db="UniProtKB">
        <authorList>
            <consortium name="WormBaseParasite"/>
        </authorList>
    </citation>
    <scope>IDENTIFICATION</scope>
</reference>
<evidence type="ECO:0000313" key="3">
    <source>
        <dbReference type="Proteomes" id="UP000274756"/>
    </source>
</evidence>
<reference evidence="1 3" key="2">
    <citation type="submission" date="2018-11" db="EMBL/GenBank/DDBJ databases">
        <authorList>
            <consortium name="Pathogen Informatics"/>
        </authorList>
    </citation>
    <scope>NUCLEOTIDE SEQUENCE [LARGE SCALE GENOMIC DNA]</scope>
</reference>
<accession>A0A0N4U7W6</accession>
<sequence length="158" mass="17756">MLRKRVRPVRRNGAILASYENNYNFSLPALIINIIVVKKSDLLKSLRFPLLGTSLTTDWVRLRIANHWVGFAANKIKAITCNNRGAHIAHICKMNGEPYILGPQISGKKEGPKTFAIPKKEKISSNFFCCSFELFELTVTGISLQRFSTGISLDQISF</sequence>
<dbReference type="Proteomes" id="UP000038040">
    <property type="component" value="Unplaced"/>
</dbReference>
<evidence type="ECO:0000313" key="2">
    <source>
        <dbReference type="Proteomes" id="UP000038040"/>
    </source>
</evidence>
<organism evidence="2 4">
    <name type="scientific">Dracunculus medinensis</name>
    <name type="common">Guinea worm</name>
    <dbReference type="NCBI Taxonomy" id="318479"/>
    <lineage>
        <taxon>Eukaryota</taxon>
        <taxon>Metazoa</taxon>
        <taxon>Ecdysozoa</taxon>
        <taxon>Nematoda</taxon>
        <taxon>Chromadorea</taxon>
        <taxon>Rhabditida</taxon>
        <taxon>Spirurina</taxon>
        <taxon>Dracunculoidea</taxon>
        <taxon>Dracunculidae</taxon>
        <taxon>Dracunculus</taxon>
    </lineage>
</organism>
<gene>
    <name evidence="1" type="ORF">DME_LOCUS7259</name>
</gene>
<dbReference type="WBParaSite" id="DME_0000310001-mRNA-1">
    <property type="protein sequence ID" value="DME_0000310001-mRNA-1"/>
    <property type="gene ID" value="DME_0000310001"/>
</dbReference>
<name>A0A0N4U7W6_DRAME</name>
<dbReference type="Proteomes" id="UP000274756">
    <property type="component" value="Unassembled WGS sequence"/>
</dbReference>
<evidence type="ECO:0000313" key="4">
    <source>
        <dbReference type="WBParaSite" id="DME_0000310001-mRNA-1"/>
    </source>
</evidence>
<dbReference type="AlphaFoldDB" id="A0A0N4U7W6"/>